<keyword evidence="1" id="KW-0732">Signal</keyword>
<name>A0AAD3YMH4_AERHY</name>
<feature type="chain" id="PRO_5042205518" description="Lipoprotein" evidence="1">
    <location>
        <begin position="26"/>
        <end position="117"/>
    </location>
</feature>
<organism evidence="2 3">
    <name type="scientific">Aeromonas hydrophila</name>
    <dbReference type="NCBI Taxonomy" id="644"/>
    <lineage>
        <taxon>Bacteria</taxon>
        <taxon>Pseudomonadati</taxon>
        <taxon>Pseudomonadota</taxon>
        <taxon>Gammaproteobacteria</taxon>
        <taxon>Aeromonadales</taxon>
        <taxon>Aeromonadaceae</taxon>
        <taxon>Aeromonas</taxon>
    </lineage>
</organism>
<feature type="signal peptide" evidence="1">
    <location>
        <begin position="1"/>
        <end position="25"/>
    </location>
</feature>
<sequence>MSPRICLLGSILLSGCALLPAPATVRELPSANPAQQRFQIECGAPEECQQQALLSCPHGYQQVDRSKRTVTTHQMSMGVADPVTGFRPSFPQTSTFTTHMLLVQCPRTPPQPHPLGR</sequence>
<gene>
    <name evidence="2" type="ORF">JAJ28_004270</name>
</gene>
<evidence type="ECO:0000313" key="2">
    <source>
        <dbReference type="EMBL" id="HAT6346461.1"/>
    </source>
</evidence>
<dbReference type="EMBL" id="DACTUL010000054">
    <property type="protein sequence ID" value="HAT6346461.1"/>
    <property type="molecule type" value="Genomic_DNA"/>
</dbReference>
<protein>
    <recommendedName>
        <fullName evidence="4">Lipoprotein</fullName>
    </recommendedName>
</protein>
<reference evidence="2" key="2">
    <citation type="submission" date="2020-01" db="EMBL/GenBank/DDBJ databases">
        <authorList>
            <consortium name="NCBI Pathogen Detection Project"/>
        </authorList>
    </citation>
    <scope>NUCLEOTIDE SEQUENCE</scope>
    <source>
        <strain evidence="2">OLC2673_Aeromonas</strain>
    </source>
</reference>
<dbReference type="PROSITE" id="PS51257">
    <property type="entry name" value="PROKAR_LIPOPROTEIN"/>
    <property type="match status" value="1"/>
</dbReference>
<reference evidence="2" key="1">
    <citation type="journal article" date="2018" name="Genome Biol.">
        <title>SKESA: strategic k-mer extension for scrupulous assemblies.</title>
        <authorList>
            <person name="Souvorov A."/>
            <person name="Agarwala R."/>
            <person name="Lipman D.J."/>
        </authorList>
    </citation>
    <scope>NUCLEOTIDE SEQUENCE</scope>
    <source>
        <strain evidence="2">OLC2673_Aeromonas</strain>
    </source>
</reference>
<evidence type="ECO:0008006" key="4">
    <source>
        <dbReference type="Google" id="ProtNLM"/>
    </source>
</evidence>
<dbReference type="Proteomes" id="UP000859505">
    <property type="component" value="Unassembled WGS sequence"/>
</dbReference>
<evidence type="ECO:0000256" key="1">
    <source>
        <dbReference type="SAM" id="SignalP"/>
    </source>
</evidence>
<dbReference type="AlphaFoldDB" id="A0AAD3YMH4"/>
<proteinExistence type="predicted"/>
<comment type="caution">
    <text evidence="2">The sequence shown here is derived from an EMBL/GenBank/DDBJ whole genome shotgun (WGS) entry which is preliminary data.</text>
</comment>
<accession>A0AAD3YMH4</accession>
<evidence type="ECO:0000313" key="3">
    <source>
        <dbReference type="Proteomes" id="UP000859505"/>
    </source>
</evidence>